<accession>A0A3B1ADU9</accession>
<reference evidence="2" key="1">
    <citation type="submission" date="2018-06" db="EMBL/GenBank/DDBJ databases">
        <authorList>
            <person name="Zhirakovskaya E."/>
        </authorList>
    </citation>
    <scope>NUCLEOTIDE SEQUENCE</scope>
</reference>
<evidence type="ECO:0008006" key="3">
    <source>
        <dbReference type="Google" id="ProtNLM"/>
    </source>
</evidence>
<dbReference type="NCBIfam" id="NF033233">
    <property type="entry name" value="twin_helix"/>
    <property type="match status" value="1"/>
</dbReference>
<dbReference type="Pfam" id="PF11137">
    <property type="entry name" value="DUF2909"/>
    <property type="match status" value="1"/>
</dbReference>
<dbReference type="AlphaFoldDB" id="A0A3B1ADU9"/>
<evidence type="ECO:0000313" key="2">
    <source>
        <dbReference type="EMBL" id="VAW99820.1"/>
    </source>
</evidence>
<evidence type="ECO:0000256" key="1">
    <source>
        <dbReference type="SAM" id="Phobius"/>
    </source>
</evidence>
<keyword evidence="1" id="KW-0472">Membrane</keyword>
<keyword evidence="1" id="KW-0812">Transmembrane</keyword>
<protein>
    <recommendedName>
        <fullName evidence="3">Twin transmembrane helix small protein</fullName>
    </recommendedName>
</protein>
<name>A0A3B1ADU9_9ZZZZ</name>
<organism evidence="2">
    <name type="scientific">hydrothermal vent metagenome</name>
    <dbReference type="NCBI Taxonomy" id="652676"/>
    <lineage>
        <taxon>unclassified sequences</taxon>
        <taxon>metagenomes</taxon>
        <taxon>ecological metagenomes</taxon>
    </lineage>
</organism>
<feature type="transmembrane region" description="Helical" evidence="1">
    <location>
        <begin position="34"/>
        <end position="54"/>
    </location>
</feature>
<dbReference type="EMBL" id="UOFR01000070">
    <property type="protein sequence ID" value="VAW99820.1"/>
    <property type="molecule type" value="Genomic_DNA"/>
</dbReference>
<dbReference type="InterPro" id="IPR021313">
    <property type="entry name" value="DUF2909"/>
</dbReference>
<keyword evidence="1" id="KW-1133">Transmembrane helix</keyword>
<sequence>MKIVILVLLLLIVISLFAALFAFIKDKGQTNRMVNALFVRVGLSVALIIFLIVGHQLGYLKTNMSPAMVDKIVGDKQEQKKLDTR</sequence>
<proteinExistence type="predicted"/>
<gene>
    <name evidence="2" type="ORF">MNBD_GAMMA21-2356</name>
</gene>